<name>A0A3A5HA68_9ACTN</name>
<dbReference type="SUPFAM" id="SSF52980">
    <property type="entry name" value="Restriction endonuclease-like"/>
    <property type="match status" value="1"/>
</dbReference>
<dbReference type="PANTHER" id="PTHR34039">
    <property type="entry name" value="UPF0102 PROTEIN YRAN"/>
    <property type="match status" value="1"/>
</dbReference>
<dbReference type="NCBIfam" id="TIGR00252">
    <property type="entry name" value="YraN family protein"/>
    <property type="match status" value="1"/>
</dbReference>
<evidence type="ECO:0000313" key="3">
    <source>
        <dbReference type="EMBL" id="RJS44930.1"/>
    </source>
</evidence>
<dbReference type="NCBIfam" id="NF009154">
    <property type="entry name" value="PRK12497.3-3"/>
    <property type="match status" value="1"/>
</dbReference>
<dbReference type="PANTHER" id="PTHR34039:SF1">
    <property type="entry name" value="UPF0102 PROTEIN YRAN"/>
    <property type="match status" value="1"/>
</dbReference>
<evidence type="ECO:0000256" key="2">
    <source>
        <dbReference type="HAMAP-Rule" id="MF_00048"/>
    </source>
</evidence>
<dbReference type="RefSeq" id="WP_120058818.1">
    <property type="nucleotide sequence ID" value="NZ_QYRP01000002.1"/>
</dbReference>
<dbReference type="InterPro" id="IPR011335">
    <property type="entry name" value="Restrct_endonuc-II-like"/>
</dbReference>
<dbReference type="Proteomes" id="UP000276542">
    <property type="component" value="Unassembled WGS sequence"/>
</dbReference>
<dbReference type="InterPro" id="IPR003509">
    <property type="entry name" value="UPF0102_YraN-like"/>
</dbReference>
<dbReference type="EMBL" id="QYRP01000002">
    <property type="protein sequence ID" value="RJS44930.1"/>
    <property type="molecule type" value="Genomic_DNA"/>
</dbReference>
<accession>A0A3A5HA68</accession>
<proteinExistence type="inferred from homology"/>
<sequence length="118" mass="12811">MTTDRQRLGTYGEHLAAQHLVRAGMVVLDRNWRGAGGELDLVLRDGRTLVICEVKTRSSTAFGSPLEGVTATKAARLRRLAGQWMAAHDLRVPDVRIDLVGVLRTAAGPEIEHVVGVC</sequence>
<reference evidence="4" key="1">
    <citation type="submission" date="2018-09" db="EMBL/GenBank/DDBJ databases">
        <authorList>
            <person name="Zhu H."/>
        </authorList>
    </citation>
    <scope>NUCLEOTIDE SEQUENCE [LARGE SCALE GENOMIC DNA]</scope>
    <source>
        <strain evidence="4">K1W22B-1</strain>
    </source>
</reference>
<comment type="similarity">
    <text evidence="1 2">Belongs to the UPF0102 family.</text>
</comment>
<dbReference type="OrthoDB" id="9794876at2"/>
<dbReference type="NCBIfam" id="NF009150">
    <property type="entry name" value="PRK12497.1-3"/>
    <property type="match status" value="1"/>
</dbReference>
<evidence type="ECO:0000256" key="1">
    <source>
        <dbReference type="ARBA" id="ARBA00006738"/>
    </source>
</evidence>
<dbReference type="HAMAP" id="MF_00048">
    <property type="entry name" value="UPF0102"/>
    <property type="match status" value="1"/>
</dbReference>
<dbReference type="AlphaFoldDB" id="A0A3A5HA68"/>
<evidence type="ECO:0000313" key="4">
    <source>
        <dbReference type="Proteomes" id="UP000276542"/>
    </source>
</evidence>
<keyword evidence="4" id="KW-1185">Reference proteome</keyword>
<organism evidence="3 4">
    <name type="scientific">Nocardioides cavernaquae</name>
    <dbReference type="NCBI Taxonomy" id="2321396"/>
    <lineage>
        <taxon>Bacteria</taxon>
        <taxon>Bacillati</taxon>
        <taxon>Actinomycetota</taxon>
        <taxon>Actinomycetes</taxon>
        <taxon>Propionibacteriales</taxon>
        <taxon>Nocardioidaceae</taxon>
        <taxon>Nocardioides</taxon>
    </lineage>
</organism>
<comment type="caution">
    <text evidence="3">The sequence shown here is derived from an EMBL/GenBank/DDBJ whole genome shotgun (WGS) entry which is preliminary data.</text>
</comment>
<protein>
    <recommendedName>
        <fullName evidence="2">UPF0102 protein D4739_00835</fullName>
    </recommendedName>
</protein>
<gene>
    <name evidence="3" type="ORF">D4739_00835</name>
</gene>
<dbReference type="InterPro" id="IPR011856">
    <property type="entry name" value="tRNA_endonuc-like_dom_sf"/>
</dbReference>
<dbReference type="GO" id="GO:0003676">
    <property type="term" value="F:nucleic acid binding"/>
    <property type="evidence" value="ECO:0007669"/>
    <property type="project" value="InterPro"/>
</dbReference>
<dbReference type="Gene3D" id="3.40.1350.10">
    <property type="match status" value="1"/>
</dbReference>
<dbReference type="CDD" id="cd20736">
    <property type="entry name" value="PoNe_Nuclease"/>
    <property type="match status" value="1"/>
</dbReference>
<dbReference type="Pfam" id="PF02021">
    <property type="entry name" value="UPF0102"/>
    <property type="match status" value="1"/>
</dbReference>